<dbReference type="EMBL" id="QUAL01000037">
    <property type="protein sequence ID" value="RIQ34014.1"/>
    <property type="molecule type" value="Genomic_DNA"/>
</dbReference>
<organism evidence="2 3">
    <name type="scientific">Jiangella rhizosphaerae</name>
    <dbReference type="NCBI Taxonomy" id="2293569"/>
    <lineage>
        <taxon>Bacteria</taxon>
        <taxon>Bacillati</taxon>
        <taxon>Actinomycetota</taxon>
        <taxon>Actinomycetes</taxon>
        <taxon>Jiangellales</taxon>
        <taxon>Jiangellaceae</taxon>
        <taxon>Jiangella</taxon>
    </lineage>
</organism>
<dbReference type="GO" id="GO:0015074">
    <property type="term" value="P:DNA integration"/>
    <property type="evidence" value="ECO:0007669"/>
    <property type="project" value="InterPro"/>
</dbReference>
<proteinExistence type="predicted"/>
<dbReference type="InterPro" id="IPR001584">
    <property type="entry name" value="Integrase_cat-core"/>
</dbReference>
<dbReference type="AlphaFoldDB" id="A0A418KW67"/>
<keyword evidence="3" id="KW-1185">Reference proteome</keyword>
<evidence type="ECO:0000259" key="1">
    <source>
        <dbReference type="Pfam" id="PF13683"/>
    </source>
</evidence>
<name>A0A418KW67_9ACTN</name>
<sequence length="79" mass="8806">MPTPDATSTSAQSGRLEVRGIAAAQASSGPANSFNGRLRDECLNIHLFWSRTHTKVTIGDWKEEYDHDRAHSSVSRHRE</sequence>
<accession>A0A418KW67</accession>
<evidence type="ECO:0000313" key="3">
    <source>
        <dbReference type="Proteomes" id="UP000284057"/>
    </source>
</evidence>
<protein>
    <recommendedName>
        <fullName evidence="1">Integrase catalytic domain-containing protein</fullName>
    </recommendedName>
</protein>
<comment type="caution">
    <text evidence="2">The sequence shown here is derived from an EMBL/GenBank/DDBJ whole genome shotgun (WGS) entry which is preliminary data.</text>
</comment>
<reference evidence="2 3" key="1">
    <citation type="submission" date="2018-09" db="EMBL/GenBank/DDBJ databases">
        <title>Isolation, diversity and antifungal activity of actinobacteria from wheat.</title>
        <authorList>
            <person name="Han C."/>
        </authorList>
    </citation>
    <scope>NUCLEOTIDE SEQUENCE [LARGE SCALE GENOMIC DNA]</scope>
    <source>
        <strain evidence="2 3">NEAU-YY265</strain>
    </source>
</reference>
<dbReference type="OrthoDB" id="568335at2"/>
<evidence type="ECO:0000313" key="2">
    <source>
        <dbReference type="EMBL" id="RIQ34014.1"/>
    </source>
</evidence>
<feature type="domain" description="Integrase catalytic" evidence="1">
    <location>
        <begin position="31"/>
        <end position="74"/>
    </location>
</feature>
<dbReference type="Pfam" id="PF13683">
    <property type="entry name" value="rve_3"/>
    <property type="match status" value="1"/>
</dbReference>
<dbReference type="Proteomes" id="UP000284057">
    <property type="component" value="Unassembled WGS sequence"/>
</dbReference>
<gene>
    <name evidence="2" type="ORF">DY240_04195</name>
</gene>